<comment type="caution">
    <text evidence="1">The sequence shown here is derived from an EMBL/GenBank/DDBJ whole genome shotgun (WGS) entry which is preliminary data.</text>
</comment>
<reference evidence="1" key="1">
    <citation type="submission" date="2022-07" db="EMBL/GenBank/DDBJ databases">
        <title>Phylogenomic reconstructions and comparative analyses of Kickxellomycotina fungi.</title>
        <authorList>
            <person name="Reynolds N.K."/>
            <person name="Stajich J.E."/>
            <person name="Barry K."/>
            <person name="Grigoriev I.V."/>
            <person name="Crous P."/>
            <person name="Smith M.E."/>
        </authorList>
    </citation>
    <scope>NUCLEOTIDE SEQUENCE</scope>
    <source>
        <strain evidence="1">Benny 63K</strain>
    </source>
</reference>
<gene>
    <name evidence="1" type="ORF">LPJ66_005430</name>
</gene>
<accession>A0ACC1IMI4</accession>
<protein>
    <submittedName>
        <fullName evidence="1">Uncharacterized protein</fullName>
    </submittedName>
</protein>
<proteinExistence type="predicted"/>
<evidence type="ECO:0000313" key="2">
    <source>
        <dbReference type="Proteomes" id="UP001150581"/>
    </source>
</evidence>
<dbReference type="EMBL" id="JANBPG010000751">
    <property type="protein sequence ID" value="KAJ1894018.1"/>
    <property type="molecule type" value="Genomic_DNA"/>
</dbReference>
<evidence type="ECO:0000313" key="1">
    <source>
        <dbReference type="EMBL" id="KAJ1894018.1"/>
    </source>
</evidence>
<organism evidence="1 2">
    <name type="scientific">Kickxella alabastrina</name>
    <dbReference type="NCBI Taxonomy" id="61397"/>
    <lineage>
        <taxon>Eukaryota</taxon>
        <taxon>Fungi</taxon>
        <taxon>Fungi incertae sedis</taxon>
        <taxon>Zoopagomycota</taxon>
        <taxon>Kickxellomycotina</taxon>
        <taxon>Kickxellomycetes</taxon>
        <taxon>Kickxellales</taxon>
        <taxon>Kickxellaceae</taxon>
        <taxon>Kickxella</taxon>
    </lineage>
</organism>
<sequence>MSSDTVDCHFFMTGTCRNGDQCPFRHSEGARATQEICAAFKKTGKCSQPDCGKRHVTEPSARPAKTPSEVPCRYEEAGGKCTRADCIYKHAAKLPVAGAQLTKGARGGFTMNAGARSFVPRAKAVVVTTAAADAQRESSDMEWTPADTPPAQAQFQPQTQQPKFGNKEWTPAAASQTQIQQPKFGNKEWTPAAVTQIQPQQPKFGNKEWMPAVAPQTQPQTQIQLQQPKFGNKEWTPAAASQTQIQEPKFGNKEWTPTTASKAQTQTPTFGNKEWTPASAATPTPVPAQSTRTAANAFANRLGSFSKPSNSRNNSVFGSTNAFTKINASSAANPAFKSTSAFGATKTQPPPANLSSSQTTSVNFAPSNCTNQSVPLPAFQKTTAVTRPLVVPRATAGTFMRAPVAAKRGVPEGRRLPTMYDILGIEPPKPKERDYGVRRRTVIPEPAVSAVVSEPMMPAVVSSPAFVPITVAAPTPAVVPLQSFTPIQVEATPVPMSVPAPDPVPDSVPISVAEPSPPSPHKQRSASPISQPTALPTIASSQNSCTPSLYPPLSKPAIYTDPHATTATIAMPSTASLSPPPVQPKQPAQPVATASTAAAAINTCLPLTSIEKDPKDPKRKRPLNEPATNPTENTGDPSVPKIMSFQEIMERKRRKKAAEAAEAAGAAATATICGSMTPDMTKTVAPDTPELRPASVPPPVASAVAPVVPVESAVTPVTKRRMSPEISDELPNKCTKVAVAVEPIDYQALFERELQDMDAVLSGPLENSPENDRISRAVISDKYVYMDIAQLLANY</sequence>
<keyword evidence="2" id="KW-1185">Reference proteome</keyword>
<dbReference type="Proteomes" id="UP001150581">
    <property type="component" value="Unassembled WGS sequence"/>
</dbReference>
<name>A0ACC1IMI4_9FUNG</name>